<feature type="modified residue" description="4-aspartylphosphate" evidence="1">
    <location>
        <position position="55"/>
    </location>
</feature>
<keyword evidence="1" id="KW-0597">Phosphoprotein</keyword>
<dbReference type="InterPro" id="IPR001789">
    <property type="entry name" value="Sig_transdc_resp-reg_receiver"/>
</dbReference>
<proteinExistence type="predicted"/>
<dbReference type="AlphaFoldDB" id="A0A5E4REN9"/>
<feature type="domain" description="Response regulatory" evidence="3">
    <location>
        <begin position="3"/>
        <end position="120"/>
    </location>
</feature>
<dbReference type="InterPro" id="IPR050625">
    <property type="entry name" value="ParA/MinD_ATPase"/>
</dbReference>
<dbReference type="RefSeq" id="WP_150689384.1">
    <property type="nucleotide sequence ID" value="NZ_CABPSJ010000001.1"/>
</dbReference>
<organism evidence="4 5">
    <name type="scientific">Pandoraea communis</name>
    <dbReference type="NCBI Taxonomy" id="2508297"/>
    <lineage>
        <taxon>Bacteria</taxon>
        <taxon>Pseudomonadati</taxon>
        <taxon>Pseudomonadota</taxon>
        <taxon>Betaproteobacteria</taxon>
        <taxon>Burkholderiales</taxon>
        <taxon>Burkholderiaceae</taxon>
        <taxon>Pandoraea</taxon>
    </lineage>
</organism>
<dbReference type="GO" id="GO:0005524">
    <property type="term" value="F:ATP binding"/>
    <property type="evidence" value="ECO:0007669"/>
    <property type="project" value="TreeGrafter"/>
</dbReference>
<dbReference type="EMBL" id="CABPSJ010000001">
    <property type="protein sequence ID" value="VVD61293.1"/>
    <property type="molecule type" value="Genomic_DNA"/>
</dbReference>
<protein>
    <submittedName>
        <fullName evidence="4">Response regulator receiver protein</fullName>
    </submittedName>
</protein>
<dbReference type="SUPFAM" id="SSF52172">
    <property type="entry name" value="CheY-like"/>
    <property type="match status" value="1"/>
</dbReference>
<dbReference type="InterPro" id="IPR027417">
    <property type="entry name" value="P-loop_NTPase"/>
</dbReference>
<evidence type="ECO:0000259" key="3">
    <source>
        <dbReference type="PROSITE" id="PS50110"/>
    </source>
</evidence>
<evidence type="ECO:0000256" key="1">
    <source>
        <dbReference type="PROSITE-ProRule" id="PRU00169"/>
    </source>
</evidence>
<evidence type="ECO:0000256" key="2">
    <source>
        <dbReference type="SAM" id="MobiDB-lite"/>
    </source>
</evidence>
<evidence type="ECO:0000313" key="5">
    <source>
        <dbReference type="Proteomes" id="UP000337189"/>
    </source>
</evidence>
<dbReference type="GO" id="GO:0009898">
    <property type="term" value="C:cytoplasmic side of plasma membrane"/>
    <property type="evidence" value="ECO:0007669"/>
    <property type="project" value="TreeGrafter"/>
</dbReference>
<dbReference type="Pfam" id="PF01656">
    <property type="entry name" value="CbiA"/>
    <property type="match status" value="1"/>
</dbReference>
<dbReference type="PANTHER" id="PTHR43384:SF13">
    <property type="entry name" value="SLR0110 PROTEIN"/>
    <property type="match status" value="1"/>
</dbReference>
<dbReference type="GO" id="GO:0000160">
    <property type="term" value="P:phosphorelay signal transduction system"/>
    <property type="evidence" value="ECO:0007669"/>
    <property type="project" value="InterPro"/>
</dbReference>
<dbReference type="InterPro" id="IPR011006">
    <property type="entry name" value="CheY-like_superfamily"/>
</dbReference>
<dbReference type="GO" id="GO:0016887">
    <property type="term" value="F:ATP hydrolysis activity"/>
    <property type="evidence" value="ECO:0007669"/>
    <property type="project" value="TreeGrafter"/>
</dbReference>
<dbReference type="Proteomes" id="UP000337189">
    <property type="component" value="Unassembled WGS sequence"/>
</dbReference>
<feature type="region of interest" description="Disordered" evidence="2">
    <location>
        <begin position="373"/>
        <end position="406"/>
    </location>
</feature>
<name>A0A5E4REN9_9BURK</name>
<accession>A0A5E4REN9</accession>
<reference evidence="4 5" key="1">
    <citation type="submission" date="2019-08" db="EMBL/GenBank/DDBJ databases">
        <authorList>
            <person name="Peeters C."/>
        </authorList>
    </citation>
    <scope>NUCLEOTIDE SEQUENCE [LARGE SCALE GENOMIC DNA]</scope>
    <source>
        <strain evidence="4 5">LMG 31110</strain>
    </source>
</reference>
<dbReference type="Gene3D" id="3.40.50.300">
    <property type="entry name" value="P-loop containing nucleotide triphosphate hydrolases"/>
    <property type="match status" value="1"/>
</dbReference>
<dbReference type="InterPro" id="IPR002586">
    <property type="entry name" value="CobQ/CobB/MinD/ParA_Nub-bd_dom"/>
</dbReference>
<dbReference type="GO" id="GO:0005829">
    <property type="term" value="C:cytosol"/>
    <property type="evidence" value="ECO:0007669"/>
    <property type="project" value="TreeGrafter"/>
</dbReference>
<dbReference type="GO" id="GO:0051782">
    <property type="term" value="P:negative regulation of cell division"/>
    <property type="evidence" value="ECO:0007669"/>
    <property type="project" value="TreeGrafter"/>
</dbReference>
<dbReference type="PANTHER" id="PTHR43384">
    <property type="entry name" value="SEPTUM SITE-DETERMINING PROTEIN MIND HOMOLOG, CHLOROPLASTIC-RELATED"/>
    <property type="match status" value="1"/>
</dbReference>
<dbReference type="OrthoDB" id="9768734at2"/>
<dbReference type="Gene3D" id="3.40.50.2300">
    <property type="match status" value="1"/>
</dbReference>
<sequence>MLKVLLASHAPERLALLARLVRDHPEYDVATLAATPAQLLNADVRLEDFDAAVVDLPGTQQGELCDVQVMCQQWPKLVCILVMHEATPALLIAAMRAGARDVLPWPLEQHGLDDALARVQSQHGQDAPRPLPSIAFMSCKGGAGTSFLAANFARGHAAQTGERVLLVDLDPDFGDAAFLVTDKAPPATLPQVCAQAERIDASFLDSCVTRVEDGFDALAGAGDPVASLDVTEESLKRILAAAAQRYDLVVFDAGRTVNVSVTWALQRSERVYVVLRASMPFLRAACRLFDLLRRLGVPMDKVGYLVNRSNRHDSVTHKELERALGMPALAVLPEDGAAVAAAMSQGVPIARVARRSAIARALAALVVRHAAHADTPRTPPPGGESLFGRLWSKTHTTERATPPTLI</sequence>
<gene>
    <name evidence="4" type="ORF">PCO31110_00114</name>
</gene>
<evidence type="ECO:0000313" key="4">
    <source>
        <dbReference type="EMBL" id="VVD61293.1"/>
    </source>
</evidence>
<dbReference type="SUPFAM" id="SSF52540">
    <property type="entry name" value="P-loop containing nucleoside triphosphate hydrolases"/>
    <property type="match status" value="1"/>
</dbReference>
<dbReference type="PROSITE" id="PS50110">
    <property type="entry name" value="RESPONSE_REGULATORY"/>
    <property type="match status" value="1"/>
</dbReference>